<reference evidence="3" key="1">
    <citation type="journal article" date="2023" name="Science">
        <title>Genome structures resolve the early diversification of teleost fishes.</title>
        <authorList>
            <person name="Parey E."/>
            <person name="Louis A."/>
            <person name="Montfort J."/>
            <person name="Bouchez O."/>
            <person name="Roques C."/>
            <person name="Iampietro C."/>
            <person name="Lluch J."/>
            <person name="Castinel A."/>
            <person name="Donnadieu C."/>
            <person name="Desvignes T."/>
            <person name="Floi Bucao C."/>
            <person name="Jouanno E."/>
            <person name="Wen M."/>
            <person name="Mejri S."/>
            <person name="Dirks R."/>
            <person name="Jansen H."/>
            <person name="Henkel C."/>
            <person name="Chen W.J."/>
            <person name="Zahm M."/>
            <person name="Cabau C."/>
            <person name="Klopp C."/>
            <person name="Thompson A.W."/>
            <person name="Robinson-Rechavi M."/>
            <person name="Braasch I."/>
            <person name="Lecointre G."/>
            <person name="Bobe J."/>
            <person name="Postlethwait J.H."/>
            <person name="Berthelot C."/>
            <person name="Roest Crollius H."/>
            <person name="Guiguen Y."/>
        </authorList>
    </citation>
    <scope>NUCLEOTIDE SEQUENCE</scope>
    <source>
        <strain evidence="3">NC1722</strain>
    </source>
</reference>
<feature type="chain" id="PRO_5042261289" description="Secreted protein" evidence="2">
    <location>
        <begin position="20"/>
        <end position="143"/>
    </location>
</feature>
<evidence type="ECO:0000256" key="2">
    <source>
        <dbReference type="SAM" id="SignalP"/>
    </source>
</evidence>
<comment type="caution">
    <text evidence="3">The sequence shown here is derived from an EMBL/GenBank/DDBJ whole genome shotgun (WGS) entry which is preliminary data.</text>
</comment>
<feature type="signal peptide" evidence="2">
    <location>
        <begin position="1"/>
        <end position="19"/>
    </location>
</feature>
<dbReference type="Proteomes" id="UP001221898">
    <property type="component" value="Unassembled WGS sequence"/>
</dbReference>
<feature type="region of interest" description="Disordered" evidence="1">
    <location>
        <begin position="40"/>
        <end position="64"/>
    </location>
</feature>
<dbReference type="AlphaFoldDB" id="A0AAD7WJ12"/>
<evidence type="ECO:0008006" key="5">
    <source>
        <dbReference type="Google" id="ProtNLM"/>
    </source>
</evidence>
<evidence type="ECO:0000313" key="4">
    <source>
        <dbReference type="Proteomes" id="UP001221898"/>
    </source>
</evidence>
<accession>A0AAD7WJ12</accession>
<name>A0AAD7WJ12_9TELE</name>
<proteinExistence type="predicted"/>
<sequence>MRHPSPWSLILRLRWWWRGDVFVSEGGQWGRVNKEQFMGGREQEARLPETHPGSTGSRSLEPQEPMRCCCSLAWHVRPFPSSAGSDGLRPLSMKALATGRCHSLAVCRYSARATQSACRLLARPAAVSRRDGDLDAGGRPLAL</sequence>
<protein>
    <recommendedName>
        <fullName evidence="5">Secreted protein</fullName>
    </recommendedName>
</protein>
<gene>
    <name evidence="3" type="ORF">AAFF_G00435330</name>
</gene>
<keyword evidence="4" id="KW-1185">Reference proteome</keyword>
<evidence type="ECO:0000313" key="3">
    <source>
        <dbReference type="EMBL" id="KAJ8397844.1"/>
    </source>
</evidence>
<organism evidence="3 4">
    <name type="scientific">Aldrovandia affinis</name>
    <dbReference type="NCBI Taxonomy" id="143900"/>
    <lineage>
        <taxon>Eukaryota</taxon>
        <taxon>Metazoa</taxon>
        <taxon>Chordata</taxon>
        <taxon>Craniata</taxon>
        <taxon>Vertebrata</taxon>
        <taxon>Euteleostomi</taxon>
        <taxon>Actinopterygii</taxon>
        <taxon>Neopterygii</taxon>
        <taxon>Teleostei</taxon>
        <taxon>Notacanthiformes</taxon>
        <taxon>Halosauridae</taxon>
        <taxon>Aldrovandia</taxon>
    </lineage>
</organism>
<keyword evidence="2" id="KW-0732">Signal</keyword>
<dbReference type="EMBL" id="JAINUG010000095">
    <property type="protein sequence ID" value="KAJ8397844.1"/>
    <property type="molecule type" value="Genomic_DNA"/>
</dbReference>
<evidence type="ECO:0000256" key="1">
    <source>
        <dbReference type="SAM" id="MobiDB-lite"/>
    </source>
</evidence>